<dbReference type="EMBL" id="KI545958">
    <property type="protein sequence ID" value="EST49096.1"/>
    <property type="molecule type" value="Genomic_DNA"/>
</dbReference>
<dbReference type="VEuPathDB" id="GiardiaDB:SS50377_21402"/>
<organism evidence="1">
    <name type="scientific">Spironucleus salmonicida</name>
    <dbReference type="NCBI Taxonomy" id="348837"/>
    <lineage>
        <taxon>Eukaryota</taxon>
        <taxon>Metamonada</taxon>
        <taxon>Diplomonadida</taxon>
        <taxon>Hexamitidae</taxon>
        <taxon>Hexamitinae</taxon>
        <taxon>Spironucleus</taxon>
    </lineage>
</organism>
<evidence type="ECO:0000313" key="1">
    <source>
        <dbReference type="EMBL" id="EST49096.1"/>
    </source>
</evidence>
<name>V6LZB9_9EUKA</name>
<reference evidence="1" key="1">
    <citation type="journal article" date="2014" name="PLoS Genet.">
        <title>The Genome of Spironucleus salmonicida Highlights a Fish Pathogen Adapted to Fluctuating Environments.</title>
        <authorList>
            <person name="Xu F."/>
            <person name="Jerlstrom-Hultqvist J."/>
            <person name="Einarsson E."/>
            <person name="Astvaldsson A."/>
            <person name="Svard S.G."/>
            <person name="Andersson J.O."/>
        </authorList>
    </citation>
    <scope>NUCLEOTIDE SEQUENCE</scope>
</reference>
<gene>
    <name evidence="1" type="ORF">SS50377_10630</name>
</gene>
<accession>V6LZB9</accession>
<dbReference type="AlphaFoldDB" id="V6LZB9"/>
<sequence>MQFVTYDPCITDYSDTIVSIHAGHDIIIIVNPVEVVVQGVDAKILQIVVNKQQIIDQSLIMINNEELTLINLVGNYFNKSLQNQYQGSHVLVVSNIDQVSLDNQVLICESNNVKSIDITRGSRLETLLIDGITVLRNKYYLIDDFKVPSSIQSGQLAYN</sequence>
<proteinExistence type="predicted"/>
<protein>
    <submittedName>
        <fullName evidence="1">Uncharacterized protein</fullName>
    </submittedName>
</protein>